<organism evidence="8 9">
    <name type="scientific">Nezara viridula</name>
    <name type="common">Southern green stink bug</name>
    <name type="synonym">Cimex viridulus</name>
    <dbReference type="NCBI Taxonomy" id="85310"/>
    <lineage>
        <taxon>Eukaryota</taxon>
        <taxon>Metazoa</taxon>
        <taxon>Ecdysozoa</taxon>
        <taxon>Arthropoda</taxon>
        <taxon>Hexapoda</taxon>
        <taxon>Insecta</taxon>
        <taxon>Pterygota</taxon>
        <taxon>Neoptera</taxon>
        <taxon>Paraneoptera</taxon>
        <taxon>Hemiptera</taxon>
        <taxon>Heteroptera</taxon>
        <taxon>Panheteroptera</taxon>
        <taxon>Pentatomomorpha</taxon>
        <taxon>Pentatomoidea</taxon>
        <taxon>Pentatomidae</taxon>
        <taxon>Pentatominae</taxon>
        <taxon>Nezara</taxon>
    </lineage>
</organism>
<dbReference type="GO" id="GO:0005524">
    <property type="term" value="F:ATP binding"/>
    <property type="evidence" value="ECO:0007669"/>
    <property type="project" value="UniProtKB-KW"/>
</dbReference>
<evidence type="ECO:0000256" key="2">
    <source>
        <dbReference type="ARBA" id="ARBA00022801"/>
    </source>
</evidence>
<protein>
    <recommendedName>
        <fullName evidence="10">ATP-dependent RNA helicase DHX34</fullName>
    </recommendedName>
</protein>
<dbReference type="OrthoDB" id="3363059at2759"/>
<feature type="region of interest" description="Disordered" evidence="5">
    <location>
        <begin position="1"/>
        <end position="23"/>
    </location>
</feature>
<dbReference type="Gene3D" id="3.40.50.300">
    <property type="entry name" value="P-loop containing nucleotide triphosphate hydrolases"/>
    <property type="match status" value="2"/>
</dbReference>
<accession>A0A9P0EE47</accession>
<dbReference type="PANTHER" id="PTHR18934:SF221">
    <property type="entry name" value="ATP-DEPENDENT RNA HELICASE DHX34-RELATED"/>
    <property type="match status" value="1"/>
</dbReference>
<dbReference type="InterPro" id="IPR007502">
    <property type="entry name" value="Helicase-assoc_dom"/>
</dbReference>
<dbReference type="InterPro" id="IPR056382">
    <property type="entry name" value="DHX34_Znf-C2H2"/>
</dbReference>
<keyword evidence="9" id="KW-1185">Reference proteome</keyword>
<dbReference type="InterPro" id="IPR011545">
    <property type="entry name" value="DEAD/DEAH_box_helicase_dom"/>
</dbReference>
<sequence length="1078" mass="123023">MLLKMGTRNEQHSSNDSRSEEMEESFLNSRNELSKIFHLRDFVKDREDFWLFTKKYEVVQRKAKSIKKNIDRDKINSLLIENLILSDEEKTFLKNVAKHDAFNFKRDSLVSFQTILLSYLDFKQKENTAKVKKIKEMQENLPVFKFKEQIVEAVKNNKVTIIAGDTGCGKSTQVPQYLLNAGFEKIACTQPRRLACISLSKRVSYETMNKFGEQVGFQIRFEKNRRKDTRIIFITEGLLLRQVGSDGLLSEYDVILLDEIHERHLQGDFLLGLLKCVLIQRPTLKLVLMSATINIPLFESYFGEEAATIQVPGRVYPISVNYMPTTPAEIKAERLDPGPYIRVMQIIDKKYSSNERGDLLIFVSGTNEINTVIDAAQRYNEKINKWIILPLHSSLSIAEQDKVFDYAPDGMRKCVVSTNIAETSITLDGVRFVMDSGMVKEMSYDPVLRVQRLKEFWVSKASAEQRKGRAGRTGPGVCYRLYSEADFSAMADYTTPEIQRVPLDSLLLQMLSLGLPDARKFPFLEPPPAENIENTILALKQHGAVSENEKLTPIGSLLSRLPVDIPLGKMLICGSMFHQIEPVLSLAAGMSVQTPIVDKTISREVEVLRDELESDHGDPIGLLKMYGAWLEVKGSSRGSDSRKWCKARKLEEQRFYEMSKIRKQFKTLLQECNLMKENDSGEKSRSERALRTGEMRVLKRMRAEAEEKEMSRKRKILRPWGGTEEDYGSDKRDIDFRIMNNQSQLNELIERSKVVSYRDLTLLKVILCSGLYPQVAIPDIFNQAKGVSEQLFHTKEKGYVFLHPLSYFGRHSDALQISEADLAGGSMKQALTSKHQVLFYMSLLETNRPYLVNSVRMPAAQTLLLFSHKLHTNADFSRIICDSWIELNFPEGMISEKLLLKVIKLRLQWEELLQIRLQELDGQKLERELSEGLLSLMRSEVAYRMKRLLPADTATLYLGPGGSISSGSNPFGPDPLKPDPEVGGVSLNSYLTYDCLVDDVAYKMWSCPHCDLSAPISPLERQRHLSELHSEKAPDVEEQIDVSPRKSNSIKYDCPECKKSLFLTPTEILKHKKSHLSL</sequence>
<reference evidence="8" key="1">
    <citation type="submission" date="2022-01" db="EMBL/GenBank/DDBJ databases">
        <authorList>
            <person name="King R."/>
        </authorList>
    </citation>
    <scope>NUCLEOTIDE SEQUENCE</scope>
</reference>
<keyword evidence="4" id="KW-0067">ATP-binding</keyword>
<dbReference type="SUPFAM" id="SSF52540">
    <property type="entry name" value="P-loop containing nucleoside triphosphate hydrolases"/>
    <property type="match status" value="1"/>
</dbReference>
<dbReference type="InterPro" id="IPR011709">
    <property type="entry name" value="DEAD-box_helicase_OB_fold"/>
</dbReference>
<evidence type="ECO:0000256" key="5">
    <source>
        <dbReference type="SAM" id="MobiDB-lite"/>
    </source>
</evidence>
<dbReference type="EMBL" id="OV725079">
    <property type="protein sequence ID" value="CAH1395193.1"/>
    <property type="molecule type" value="Genomic_DNA"/>
</dbReference>
<evidence type="ECO:0000256" key="4">
    <source>
        <dbReference type="ARBA" id="ARBA00022840"/>
    </source>
</evidence>
<feature type="domain" description="Helicase ATP-binding" evidence="6">
    <location>
        <begin position="151"/>
        <end position="311"/>
    </location>
</feature>
<dbReference type="PROSITE" id="PS51192">
    <property type="entry name" value="HELICASE_ATP_BIND_1"/>
    <property type="match status" value="1"/>
</dbReference>
<dbReference type="SMART" id="SM00847">
    <property type="entry name" value="HA2"/>
    <property type="match status" value="1"/>
</dbReference>
<dbReference type="SMART" id="SM00490">
    <property type="entry name" value="HELICc"/>
    <property type="match status" value="1"/>
</dbReference>
<evidence type="ECO:0000313" key="9">
    <source>
        <dbReference type="Proteomes" id="UP001152798"/>
    </source>
</evidence>
<dbReference type="AlphaFoldDB" id="A0A9P0EE47"/>
<dbReference type="Pfam" id="PF00270">
    <property type="entry name" value="DEAD"/>
    <property type="match status" value="1"/>
</dbReference>
<keyword evidence="2" id="KW-0378">Hydrolase</keyword>
<evidence type="ECO:0000313" key="8">
    <source>
        <dbReference type="EMBL" id="CAH1395193.1"/>
    </source>
</evidence>
<gene>
    <name evidence="8" type="ORF">NEZAVI_LOCUS5509</name>
</gene>
<dbReference type="FunFam" id="3.40.50.300:FF:000540">
    <property type="entry name" value="probable ATP-dependent RNA helicase DHX34"/>
    <property type="match status" value="1"/>
</dbReference>
<dbReference type="InterPro" id="IPR001650">
    <property type="entry name" value="Helicase_C-like"/>
</dbReference>
<feature type="domain" description="Helicase C-terminal" evidence="7">
    <location>
        <begin position="345"/>
        <end position="514"/>
    </location>
</feature>
<feature type="compositionally biased region" description="Basic and acidic residues" evidence="5">
    <location>
        <begin position="7"/>
        <end position="20"/>
    </location>
</feature>
<dbReference type="FunFam" id="3.40.50.300:FF:000725">
    <property type="entry name" value="probable ATP-dependent RNA helicase DHX34"/>
    <property type="match status" value="1"/>
</dbReference>
<dbReference type="Gene3D" id="1.20.120.1080">
    <property type="match status" value="1"/>
</dbReference>
<evidence type="ECO:0000259" key="6">
    <source>
        <dbReference type="PROSITE" id="PS51192"/>
    </source>
</evidence>
<evidence type="ECO:0000256" key="1">
    <source>
        <dbReference type="ARBA" id="ARBA00022741"/>
    </source>
</evidence>
<evidence type="ECO:0000259" key="7">
    <source>
        <dbReference type="PROSITE" id="PS51194"/>
    </source>
</evidence>
<dbReference type="CDD" id="cd18791">
    <property type="entry name" value="SF2_C_RHA"/>
    <property type="match status" value="1"/>
</dbReference>
<dbReference type="Pfam" id="PF07717">
    <property type="entry name" value="OB_NTP_bind"/>
    <property type="match status" value="1"/>
</dbReference>
<name>A0A9P0EE47_NEZVI</name>
<evidence type="ECO:0008006" key="10">
    <source>
        <dbReference type="Google" id="ProtNLM"/>
    </source>
</evidence>
<evidence type="ECO:0000256" key="3">
    <source>
        <dbReference type="ARBA" id="ARBA00022806"/>
    </source>
</evidence>
<dbReference type="SMART" id="SM00487">
    <property type="entry name" value="DEXDc"/>
    <property type="match status" value="1"/>
</dbReference>
<dbReference type="InterPro" id="IPR027417">
    <property type="entry name" value="P-loop_NTPase"/>
</dbReference>
<dbReference type="Pfam" id="PF24485">
    <property type="entry name" value="zf-C2H2_DHX34"/>
    <property type="match status" value="1"/>
</dbReference>
<dbReference type="GO" id="GO:0003723">
    <property type="term" value="F:RNA binding"/>
    <property type="evidence" value="ECO:0007669"/>
    <property type="project" value="TreeGrafter"/>
</dbReference>
<keyword evidence="1" id="KW-0547">Nucleotide-binding</keyword>
<dbReference type="InterPro" id="IPR014001">
    <property type="entry name" value="Helicase_ATP-bd"/>
</dbReference>
<dbReference type="Pfam" id="PF00271">
    <property type="entry name" value="Helicase_C"/>
    <property type="match status" value="1"/>
</dbReference>
<keyword evidence="3" id="KW-0347">Helicase</keyword>
<proteinExistence type="predicted"/>
<dbReference type="GO" id="GO:0004386">
    <property type="term" value="F:helicase activity"/>
    <property type="evidence" value="ECO:0007669"/>
    <property type="project" value="UniProtKB-KW"/>
</dbReference>
<dbReference type="PANTHER" id="PTHR18934">
    <property type="entry name" value="ATP-DEPENDENT RNA HELICASE"/>
    <property type="match status" value="1"/>
</dbReference>
<dbReference type="GO" id="GO:0016787">
    <property type="term" value="F:hydrolase activity"/>
    <property type="evidence" value="ECO:0007669"/>
    <property type="project" value="UniProtKB-KW"/>
</dbReference>
<dbReference type="PROSITE" id="PS51194">
    <property type="entry name" value="HELICASE_CTER"/>
    <property type="match status" value="1"/>
</dbReference>
<dbReference type="Proteomes" id="UP001152798">
    <property type="component" value="Chromosome 3"/>
</dbReference>